<name>A0ABR1M8I4_9PEZI</name>
<organism evidence="1 2">
    <name type="scientific">Phyllosticta citricarpa</name>
    <dbReference type="NCBI Taxonomy" id="55181"/>
    <lineage>
        <taxon>Eukaryota</taxon>
        <taxon>Fungi</taxon>
        <taxon>Dikarya</taxon>
        <taxon>Ascomycota</taxon>
        <taxon>Pezizomycotina</taxon>
        <taxon>Dothideomycetes</taxon>
        <taxon>Dothideomycetes incertae sedis</taxon>
        <taxon>Botryosphaeriales</taxon>
        <taxon>Phyllostictaceae</taxon>
        <taxon>Phyllosticta</taxon>
    </lineage>
</organism>
<evidence type="ECO:0000313" key="1">
    <source>
        <dbReference type="EMBL" id="KAK7543588.1"/>
    </source>
</evidence>
<gene>
    <name evidence="1" type="ORF">IWX46DRAFT_154398</name>
</gene>
<sequence length="208" mass="22360">MFCGSSSSSSPAVDRSNNLCQTARGPNASRCGNLLRASTLFFLSPLGAAGVASAATAGDGAGATCMYMHASRPGAQVTGLRWRRRRRGMVRSREGWERALMRVVGWLAGWRGLSFVPPDLPNAQAYIHIRTDTCQAEDWKRAVAEAVAREPRSQGRQGSAAATTTMRHIPHVTQTTHSSPLPLSFFCLSSPVQPDEAKEACRLLGACM</sequence>
<protein>
    <submittedName>
        <fullName evidence="1">Uncharacterized protein</fullName>
    </submittedName>
</protein>
<evidence type="ECO:0000313" key="2">
    <source>
        <dbReference type="Proteomes" id="UP001365128"/>
    </source>
</evidence>
<accession>A0ABR1M8I4</accession>
<dbReference type="Proteomes" id="UP001365128">
    <property type="component" value="Unassembled WGS sequence"/>
</dbReference>
<keyword evidence="2" id="KW-1185">Reference proteome</keyword>
<comment type="caution">
    <text evidence="1">The sequence shown here is derived from an EMBL/GenBank/DDBJ whole genome shotgun (WGS) entry which is preliminary data.</text>
</comment>
<proteinExistence type="predicted"/>
<dbReference type="EMBL" id="JBBPDW010000020">
    <property type="protein sequence ID" value="KAK7543588.1"/>
    <property type="molecule type" value="Genomic_DNA"/>
</dbReference>
<reference evidence="1 2" key="1">
    <citation type="submission" date="2024-04" db="EMBL/GenBank/DDBJ databases">
        <title>Phyllosticta paracitricarpa is synonymous to the EU quarantine fungus P. citricarpa based on phylogenomic analyses.</title>
        <authorList>
            <consortium name="Lawrence Berkeley National Laboratory"/>
            <person name="Van Ingen-Buijs V.A."/>
            <person name="Van Westerhoven A.C."/>
            <person name="Haridas S."/>
            <person name="Skiadas P."/>
            <person name="Martin F."/>
            <person name="Groenewald J.Z."/>
            <person name="Crous P.W."/>
            <person name="Seidl M.F."/>
        </authorList>
    </citation>
    <scope>NUCLEOTIDE SEQUENCE [LARGE SCALE GENOMIC DNA]</scope>
    <source>
        <strain evidence="1 2">CBS 122670</strain>
    </source>
</reference>